<evidence type="ECO:0000256" key="1">
    <source>
        <dbReference type="SAM" id="MobiDB-lite"/>
    </source>
</evidence>
<dbReference type="SUPFAM" id="SSF55961">
    <property type="entry name" value="Bet v1-like"/>
    <property type="match status" value="1"/>
</dbReference>
<dbReference type="InterPro" id="IPR023393">
    <property type="entry name" value="START-like_dom_sf"/>
</dbReference>
<keyword evidence="3" id="KW-1185">Reference proteome</keyword>
<dbReference type="Gene3D" id="3.30.530.20">
    <property type="match status" value="1"/>
</dbReference>
<gene>
    <name evidence="2" type="ORF">GCM10022261_16650</name>
</gene>
<feature type="region of interest" description="Disordered" evidence="1">
    <location>
        <begin position="83"/>
        <end position="114"/>
    </location>
</feature>
<comment type="caution">
    <text evidence="2">The sequence shown here is derived from an EMBL/GenBank/DDBJ whole genome shotgun (WGS) entry which is preliminary data.</text>
</comment>
<reference evidence="3" key="1">
    <citation type="journal article" date="2019" name="Int. J. Syst. Evol. Microbiol.">
        <title>The Global Catalogue of Microorganisms (GCM) 10K type strain sequencing project: providing services to taxonomists for standard genome sequencing and annotation.</title>
        <authorList>
            <consortium name="The Broad Institute Genomics Platform"/>
            <consortium name="The Broad Institute Genome Sequencing Center for Infectious Disease"/>
            <person name="Wu L."/>
            <person name="Ma J."/>
        </authorList>
    </citation>
    <scope>NUCLEOTIDE SEQUENCE [LARGE SCALE GENOMIC DNA]</scope>
    <source>
        <strain evidence="3">JCM 17458</strain>
    </source>
</reference>
<dbReference type="Proteomes" id="UP001501586">
    <property type="component" value="Unassembled WGS sequence"/>
</dbReference>
<name>A0ABP8EJJ3_9MICO</name>
<feature type="region of interest" description="Disordered" evidence="1">
    <location>
        <begin position="138"/>
        <end position="157"/>
    </location>
</feature>
<evidence type="ECO:0000313" key="3">
    <source>
        <dbReference type="Proteomes" id="UP001501586"/>
    </source>
</evidence>
<accession>A0ABP8EJJ3</accession>
<dbReference type="EMBL" id="BAABAZ010000005">
    <property type="protein sequence ID" value="GAA4284134.1"/>
    <property type="molecule type" value="Genomic_DNA"/>
</dbReference>
<evidence type="ECO:0000313" key="2">
    <source>
        <dbReference type="EMBL" id="GAA4284134.1"/>
    </source>
</evidence>
<proteinExistence type="predicted"/>
<sequence>MPEEADMAIADRIERRTEISAPARTVWELISEPGWFINDGALVEHRLDDRGDGVTAVHDPVHGEFLIRTETLDPPRYAAFRWIAEPPDPDHDPAGSGADGADRGAPGQSAPPPSTLVEFWIEEAGDATCTLRVVESGFSSLPGSEAERRRQVEENTQGWEEELALARAHAERASQQEEVR</sequence>
<protein>
    <submittedName>
        <fullName evidence="2">SRPBCC family protein</fullName>
    </submittedName>
</protein>
<organism evidence="2 3">
    <name type="scientific">Brevibacterium daeguense</name>
    <dbReference type="NCBI Taxonomy" id="909936"/>
    <lineage>
        <taxon>Bacteria</taxon>
        <taxon>Bacillati</taxon>
        <taxon>Actinomycetota</taxon>
        <taxon>Actinomycetes</taxon>
        <taxon>Micrococcales</taxon>
        <taxon>Brevibacteriaceae</taxon>
        <taxon>Brevibacterium</taxon>
    </lineage>
</organism>